<dbReference type="Proteomes" id="UP000245678">
    <property type="component" value="Unassembled WGS sequence"/>
</dbReference>
<keyword evidence="1" id="KW-0812">Transmembrane</keyword>
<dbReference type="EMBL" id="QGHA01000001">
    <property type="protein sequence ID" value="PWK79612.1"/>
    <property type="molecule type" value="Genomic_DNA"/>
</dbReference>
<dbReference type="AlphaFoldDB" id="A0A316HX86"/>
<gene>
    <name evidence="2" type="ORF">LX99_00069</name>
</gene>
<evidence type="ECO:0000256" key="1">
    <source>
        <dbReference type="SAM" id="Phobius"/>
    </source>
</evidence>
<keyword evidence="1" id="KW-1133">Transmembrane helix</keyword>
<reference evidence="2 3" key="1">
    <citation type="submission" date="2018-05" db="EMBL/GenBank/DDBJ databases">
        <title>Genomic Encyclopedia of Archaeal and Bacterial Type Strains, Phase II (KMG-II): from individual species to whole genera.</title>
        <authorList>
            <person name="Goeker M."/>
        </authorList>
    </citation>
    <scope>NUCLEOTIDE SEQUENCE [LARGE SCALE GENOMIC DNA]</scope>
    <source>
        <strain evidence="2 3">DSM 19975</strain>
    </source>
</reference>
<evidence type="ECO:0000313" key="2">
    <source>
        <dbReference type="EMBL" id="PWK79612.1"/>
    </source>
</evidence>
<comment type="caution">
    <text evidence="2">The sequence shown here is derived from an EMBL/GenBank/DDBJ whole genome shotgun (WGS) entry which is preliminary data.</text>
</comment>
<proteinExistence type="predicted"/>
<organism evidence="2 3">
    <name type="scientific">Mucilaginibacter oryzae</name>
    <dbReference type="NCBI Taxonomy" id="468058"/>
    <lineage>
        <taxon>Bacteria</taxon>
        <taxon>Pseudomonadati</taxon>
        <taxon>Bacteroidota</taxon>
        <taxon>Sphingobacteriia</taxon>
        <taxon>Sphingobacteriales</taxon>
        <taxon>Sphingobacteriaceae</taxon>
        <taxon>Mucilaginibacter</taxon>
    </lineage>
</organism>
<evidence type="ECO:0000313" key="3">
    <source>
        <dbReference type="Proteomes" id="UP000245678"/>
    </source>
</evidence>
<keyword evidence="3" id="KW-1185">Reference proteome</keyword>
<keyword evidence="1" id="KW-0472">Membrane</keyword>
<accession>A0A316HX86</accession>
<feature type="transmembrane region" description="Helical" evidence="1">
    <location>
        <begin position="20"/>
        <end position="39"/>
    </location>
</feature>
<sequence length="44" mass="4833">MLQVVLPPVGGMGLKDLHNLVYLAYFSLVWNLCLAKKAFPVAMA</sequence>
<name>A0A316HX86_9SPHI</name>
<protein>
    <submittedName>
        <fullName evidence="2">Uncharacterized protein</fullName>
    </submittedName>
</protein>